<dbReference type="AlphaFoldDB" id="A0AAV7NZC4"/>
<dbReference type="Proteomes" id="UP001066276">
    <property type="component" value="Chromosome 8"/>
</dbReference>
<evidence type="ECO:0000256" key="1">
    <source>
        <dbReference type="SAM" id="MobiDB-lite"/>
    </source>
</evidence>
<comment type="caution">
    <text evidence="2">The sequence shown here is derived from an EMBL/GenBank/DDBJ whole genome shotgun (WGS) entry which is preliminary data.</text>
</comment>
<evidence type="ECO:0000313" key="2">
    <source>
        <dbReference type="EMBL" id="KAJ1120295.1"/>
    </source>
</evidence>
<evidence type="ECO:0000313" key="3">
    <source>
        <dbReference type="Proteomes" id="UP001066276"/>
    </source>
</evidence>
<feature type="region of interest" description="Disordered" evidence="1">
    <location>
        <begin position="57"/>
        <end position="78"/>
    </location>
</feature>
<reference evidence="2" key="1">
    <citation type="journal article" date="2022" name="bioRxiv">
        <title>Sequencing and chromosome-scale assembly of the giantPleurodeles waltlgenome.</title>
        <authorList>
            <person name="Brown T."/>
            <person name="Elewa A."/>
            <person name="Iarovenko S."/>
            <person name="Subramanian E."/>
            <person name="Araus A.J."/>
            <person name="Petzold A."/>
            <person name="Susuki M."/>
            <person name="Suzuki K.-i.T."/>
            <person name="Hayashi T."/>
            <person name="Toyoda A."/>
            <person name="Oliveira C."/>
            <person name="Osipova E."/>
            <person name="Leigh N.D."/>
            <person name="Simon A."/>
            <person name="Yun M.H."/>
        </authorList>
    </citation>
    <scope>NUCLEOTIDE SEQUENCE</scope>
    <source>
        <strain evidence="2">20211129_DDA</strain>
        <tissue evidence="2">Liver</tissue>
    </source>
</reference>
<proteinExistence type="predicted"/>
<accession>A0AAV7NZC4</accession>
<dbReference type="EMBL" id="JANPWB010000012">
    <property type="protein sequence ID" value="KAJ1120295.1"/>
    <property type="molecule type" value="Genomic_DNA"/>
</dbReference>
<keyword evidence="3" id="KW-1185">Reference proteome</keyword>
<organism evidence="2 3">
    <name type="scientific">Pleurodeles waltl</name>
    <name type="common">Iberian ribbed newt</name>
    <dbReference type="NCBI Taxonomy" id="8319"/>
    <lineage>
        <taxon>Eukaryota</taxon>
        <taxon>Metazoa</taxon>
        <taxon>Chordata</taxon>
        <taxon>Craniata</taxon>
        <taxon>Vertebrata</taxon>
        <taxon>Euteleostomi</taxon>
        <taxon>Amphibia</taxon>
        <taxon>Batrachia</taxon>
        <taxon>Caudata</taxon>
        <taxon>Salamandroidea</taxon>
        <taxon>Salamandridae</taxon>
        <taxon>Pleurodelinae</taxon>
        <taxon>Pleurodeles</taxon>
    </lineage>
</organism>
<gene>
    <name evidence="2" type="ORF">NDU88_008469</name>
</gene>
<name>A0AAV7NZC4_PLEWA</name>
<protein>
    <submittedName>
        <fullName evidence="2">Uncharacterized protein</fullName>
    </submittedName>
</protein>
<sequence>MSGAVRLRVLGAELVGKVSTAEAAGSQQLGPSCVSGARARCRRRVPGRAAGLLVLVPPKSPRRPQEPASGLRGEFNRW</sequence>